<accession>A0A369K3G6</accession>
<comment type="caution">
    <text evidence="1">The sequence shown here is derived from an EMBL/GenBank/DDBJ whole genome shotgun (WGS) entry which is preliminary data.</text>
</comment>
<evidence type="ECO:0000313" key="2">
    <source>
        <dbReference type="Proteomes" id="UP000076154"/>
    </source>
</evidence>
<dbReference type="AlphaFoldDB" id="A0A369K3G6"/>
<evidence type="ECO:0000313" key="1">
    <source>
        <dbReference type="EMBL" id="RDB27175.1"/>
    </source>
</evidence>
<name>A0A369K3G6_HYPMA</name>
<keyword evidence="2" id="KW-1185">Reference proteome</keyword>
<dbReference type="EMBL" id="LUEZ02000017">
    <property type="protein sequence ID" value="RDB27175.1"/>
    <property type="molecule type" value="Genomic_DNA"/>
</dbReference>
<reference evidence="1" key="1">
    <citation type="submission" date="2018-04" db="EMBL/GenBank/DDBJ databases">
        <title>Whole genome sequencing of Hypsizygus marmoreus.</title>
        <authorList>
            <person name="Choi I.-G."/>
            <person name="Min B."/>
            <person name="Kim J.-G."/>
            <person name="Kim S."/>
            <person name="Oh Y.-L."/>
            <person name="Kong W.-S."/>
            <person name="Park H."/>
            <person name="Jeong J."/>
            <person name="Song E.-S."/>
        </authorList>
    </citation>
    <scope>NUCLEOTIDE SEQUENCE [LARGE SCALE GENOMIC DNA]</scope>
    <source>
        <strain evidence="1">51987-8</strain>
    </source>
</reference>
<proteinExistence type="predicted"/>
<gene>
    <name evidence="1" type="ORF">Hypma_004388</name>
</gene>
<dbReference type="Proteomes" id="UP000076154">
    <property type="component" value="Unassembled WGS sequence"/>
</dbReference>
<dbReference type="OrthoDB" id="3006662at2759"/>
<sequence>MPSSAADITWSMPWGAKCPRPLPSYPRTDKQFMAVQRKTGEKSPHKVSGSKWTGEHLIGLCILVKQTMFCHEQGIADAVQEIEGIKELKQALGALDLNQLRYPDVTMLAILSQMNSMISFTFYASLCEVLATPFRPVYEEEDTTSDESTDEDDPGILARVIAASRGTNTDEDAFVPPPSQGLDRKPAEELVITAGTASLVGWVIAVWGWQKQAMDQDRVRHASVEQTFYSPRLLLGSYSSKTDGSIQEVLVSKDGHTCTRADDVETVVDIEAKADDKTQLLPQHVAELISHMAHRLSILAPTMGKDYTSYKDMSVEQRTAYLLCFNGSIFRTVWMTFRPSFLEWIFGPLDDVRSGKQIVYGKGGIPKPRKPADNLYQDAYVSPPVTLTEVDGRLYVASVIIYFLMKELPTVVKKSRELDADILGCKVEKLDEFDLQ</sequence>
<protein>
    <submittedName>
        <fullName evidence="1">Uncharacterized protein</fullName>
    </submittedName>
</protein>
<dbReference type="InParanoid" id="A0A369K3G6"/>
<organism evidence="1 2">
    <name type="scientific">Hypsizygus marmoreus</name>
    <name type="common">White beech mushroom</name>
    <name type="synonym">Agaricus marmoreus</name>
    <dbReference type="NCBI Taxonomy" id="39966"/>
    <lineage>
        <taxon>Eukaryota</taxon>
        <taxon>Fungi</taxon>
        <taxon>Dikarya</taxon>
        <taxon>Basidiomycota</taxon>
        <taxon>Agaricomycotina</taxon>
        <taxon>Agaricomycetes</taxon>
        <taxon>Agaricomycetidae</taxon>
        <taxon>Agaricales</taxon>
        <taxon>Tricholomatineae</taxon>
        <taxon>Lyophyllaceae</taxon>
        <taxon>Hypsizygus</taxon>
    </lineage>
</organism>